<keyword evidence="2 5" id="KW-0812">Transmembrane</keyword>
<dbReference type="GO" id="GO:0098970">
    <property type="term" value="P:postsynaptic neurotransmitter receptor diffusion trapping"/>
    <property type="evidence" value="ECO:0007669"/>
    <property type="project" value="TreeGrafter"/>
</dbReference>
<evidence type="ECO:0000256" key="5">
    <source>
        <dbReference type="SAM" id="Phobius"/>
    </source>
</evidence>
<dbReference type="GO" id="GO:0098943">
    <property type="term" value="P:neurotransmitter receptor transport, postsynaptic endosome to lysosome"/>
    <property type="evidence" value="ECO:0007669"/>
    <property type="project" value="TreeGrafter"/>
</dbReference>
<comment type="subcellular location">
    <subcellularLocation>
        <location evidence="1">Membrane</location>
        <topology evidence="1">Multi-pass membrane protein</topology>
    </subcellularLocation>
</comment>
<evidence type="ECO:0000313" key="6">
    <source>
        <dbReference type="EMBL" id="CAH0769842.1"/>
    </source>
</evidence>
<name>A0A9P0G206_BEMTA</name>
<evidence type="ECO:0000313" key="7">
    <source>
        <dbReference type="Proteomes" id="UP001152759"/>
    </source>
</evidence>
<feature type="transmembrane region" description="Helical" evidence="5">
    <location>
        <begin position="119"/>
        <end position="137"/>
    </location>
</feature>
<dbReference type="Pfam" id="PF13903">
    <property type="entry name" value="Claudin_2"/>
    <property type="match status" value="1"/>
</dbReference>
<dbReference type="Proteomes" id="UP001152759">
    <property type="component" value="Chromosome 4"/>
</dbReference>
<gene>
    <name evidence="6" type="ORF">BEMITA_LOCUS6783</name>
</gene>
<dbReference type="GO" id="GO:0098839">
    <property type="term" value="C:postsynaptic density membrane"/>
    <property type="evidence" value="ECO:0007669"/>
    <property type="project" value="TreeGrafter"/>
</dbReference>
<dbReference type="EMBL" id="OU963865">
    <property type="protein sequence ID" value="CAH0769842.1"/>
    <property type="molecule type" value="Genomic_DNA"/>
</dbReference>
<dbReference type="GO" id="GO:0032281">
    <property type="term" value="C:AMPA glutamate receptor complex"/>
    <property type="evidence" value="ECO:0007669"/>
    <property type="project" value="TreeGrafter"/>
</dbReference>
<evidence type="ECO:0000256" key="2">
    <source>
        <dbReference type="ARBA" id="ARBA00022692"/>
    </source>
</evidence>
<feature type="transmembrane region" description="Helical" evidence="5">
    <location>
        <begin position="144"/>
        <end position="168"/>
    </location>
</feature>
<dbReference type="PANTHER" id="PTHR12107">
    <property type="entry name" value="VOLTAGE-DEPENDENT CALCIUM CHANNEL GAMMA SUBUNIT"/>
    <property type="match status" value="1"/>
</dbReference>
<keyword evidence="4 5" id="KW-0472">Membrane</keyword>
<dbReference type="AlphaFoldDB" id="A0A9P0G206"/>
<dbReference type="Gene3D" id="1.20.140.150">
    <property type="match status" value="1"/>
</dbReference>
<dbReference type="KEGG" id="btab:109031279"/>
<dbReference type="GO" id="GO:0051968">
    <property type="term" value="P:positive regulation of synaptic transmission, glutamatergic"/>
    <property type="evidence" value="ECO:0007669"/>
    <property type="project" value="TreeGrafter"/>
</dbReference>
<organism evidence="6 7">
    <name type="scientific">Bemisia tabaci</name>
    <name type="common">Sweetpotato whitefly</name>
    <name type="synonym">Aleurodes tabaci</name>
    <dbReference type="NCBI Taxonomy" id="7038"/>
    <lineage>
        <taxon>Eukaryota</taxon>
        <taxon>Metazoa</taxon>
        <taxon>Ecdysozoa</taxon>
        <taxon>Arthropoda</taxon>
        <taxon>Hexapoda</taxon>
        <taxon>Insecta</taxon>
        <taxon>Pterygota</taxon>
        <taxon>Neoptera</taxon>
        <taxon>Paraneoptera</taxon>
        <taxon>Hemiptera</taxon>
        <taxon>Sternorrhyncha</taxon>
        <taxon>Aleyrodoidea</taxon>
        <taxon>Aleyrodidae</taxon>
        <taxon>Aleyrodinae</taxon>
        <taxon>Bemisia</taxon>
    </lineage>
</organism>
<evidence type="ECO:0000256" key="1">
    <source>
        <dbReference type="ARBA" id="ARBA00004141"/>
    </source>
</evidence>
<dbReference type="PANTHER" id="PTHR12107:SF0">
    <property type="entry name" value="STARGAZIN (MAMMALIAN CALCIUM CHANNEL) HOMOLOG"/>
    <property type="match status" value="1"/>
</dbReference>
<protein>
    <recommendedName>
        <fullName evidence="8">Voltage-dependent calcium channel gamma-5 subunit</fullName>
    </recommendedName>
</protein>
<dbReference type="InterPro" id="IPR004031">
    <property type="entry name" value="PMP22/EMP/MP20/Claudin"/>
</dbReference>
<dbReference type="GO" id="GO:0019226">
    <property type="term" value="P:transmission of nerve impulse"/>
    <property type="evidence" value="ECO:0007669"/>
    <property type="project" value="TreeGrafter"/>
</dbReference>
<keyword evidence="3 5" id="KW-1133">Transmembrane helix</keyword>
<accession>A0A9P0G206</accession>
<dbReference type="GO" id="GO:0016247">
    <property type="term" value="F:channel regulator activity"/>
    <property type="evidence" value="ECO:0007669"/>
    <property type="project" value="TreeGrafter"/>
</dbReference>
<keyword evidence="7" id="KW-1185">Reference proteome</keyword>
<evidence type="ECO:0000256" key="4">
    <source>
        <dbReference type="ARBA" id="ARBA00023136"/>
    </source>
</evidence>
<evidence type="ECO:0000256" key="3">
    <source>
        <dbReference type="ARBA" id="ARBA00022989"/>
    </source>
</evidence>
<dbReference type="InterPro" id="IPR051072">
    <property type="entry name" value="CACNG_subunit"/>
</dbReference>
<feature type="transmembrane region" description="Helical" evidence="5">
    <location>
        <begin position="202"/>
        <end position="228"/>
    </location>
</feature>
<dbReference type="GO" id="GO:0005245">
    <property type="term" value="F:voltage-gated calcium channel activity"/>
    <property type="evidence" value="ECO:0007669"/>
    <property type="project" value="TreeGrafter"/>
</dbReference>
<feature type="transmembrane region" description="Helical" evidence="5">
    <location>
        <begin position="15"/>
        <end position="36"/>
    </location>
</feature>
<evidence type="ECO:0008006" key="8">
    <source>
        <dbReference type="Google" id="ProtNLM"/>
    </source>
</evidence>
<reference evidence="6" key="1">
    <citation type="submission" date="2021-12" db="EMBL/GenBank/DDBJ databases">
        <authorList>
            <person name="King R."/>
        </authorList>
    </citation>
    <scope>NUCLEOTIDE SEQUENCE</scope>
</reference>
<dbReference type="GO" id="GO:0099590">
    <property type="term" value="P:neurotransmitter receptor internalization"/>
    <property type="evidence" value="ECO:0007669"/>
    <property type="project" value="TreeGrafter"/>
</dbReference>
<sequence>MCCGDTSSALSRTGILIGLISVVTLVTAFVSNVWLFTKEPILLPNSNVPTTVSFKIGLWRVCPSIKRINNSQNLPSPACTLIKYSNWEEIRHSDLGIWTHLDFTPAVVTRMRLSTPFEGLSLALMILATFYAVIGHCNSDKKTLVACALYTLAGLCLAGGLLIFASVLSDAFFGLPHSAAFSRQLSYLNAQSPPPPTVDYRYGWSFFAAGAAFILTEIAAVFAISAYLRRYRSVEEMVSIMVPGARRKLCEITYAQKILEADVVEKKPTSSPLKTSDLPPDICPAEKSALLEPAEAGSTHEGSLSGSDADFTIKIKPVGKYTLNSRSFCKAEHLPQCGVKCAANANRFAAASLPRQRASQRAALELTDVHAPWREVESPSSSGSSVPEEAPHCDCRHAQFRSLPRRKGTAATRNSLHSLAIKCENQLPILPESALARDL</sequence>
<proteinExistence type="predicted"/>